<evidence type="ECO:0000313" key="7">
    <source>
        <dbReference type="Proteomes" id="UP000663829"/>
    </source>
</evidence>
<accession>A0A813TL54</accession>
<organism evidence="5 7">
    <name type="scientific">Didymodactylos carnosus</name>
    <dbReference type="NCBI Taxonomy" id="1234261"/>
    <lineage>
        <taxon>Eukaryota</taxon>
        <taxon>Metazoa</taxon>
        <taxon>Spiralia</taxon>
        <taxon>Gnathifera</taxon>
        <taxon>Rotifera</taxon>
        <taxon>Eurotatoria</taxon>
        <taxon>Bdelloidea</taxon>
        <taxon>Philodinida</taxon>
        <taxon>Philodinidae</taxon>
        <taxon>Didymodactylos</taxon>
    </lineage>
</organism>
<dbReference type="SMART" id="SM01199">
    <property type="entry name" value="FDF"/>
    <property type="match status" value="1"/>
</dbReference>
<feature type="compositionally biased region" description="Polar residues" evidence="2">
    <location>
        <begin position="372"/>
        <end position="392"/>
    </location>
</feature>
<evidence type="ECO:0000313" key="5">
    <source>
        <dbReference type="EMBL" id="CAF0813290.1"/>
    </source>
</evidence>
<feature type="domain" description="FDF" evidence="3">
    <location>
        <begin position="640"/>
        <end position="717"/>
    </location>
</feature>
<name>A0A813TL54_9BILA</name>
<sequence>MEDIIELETFLTSTINEITNDNDEEQLDPTSIAHSPYYGCTVRVISKAKLTYDGILDAISTDKDIIVLKNVKVNGLIRTSFKKNKDNDKNHIPMNNDQNKDDDINSEQLKAAMLDHLTSDFRVYDQVCLNVRDIQELKLIQMPDFHHTKQKLRSIDPCLIDIKLSSDDQSDYFSNNQSINNTTITRRSPSQPTTSTWINSHDLNDSQSINHQLPISPTNDLPSLQLSSSNESSFSQGSAVADESNDDSIDEQLNKFNKLKINSSKPVTNPISRTENSATLIAKKILSRKVEKRPDPVHSPIDTNTSAGRMLPLKYLFPDSKESVYGNLKTAPKSVNNTIKKPPLMERRKSSPIRVTITSTLNPNAPPFIVPENTNGSRKPNPNRILSQNPSYPSFTFYEKRRFRPRLQPVHSPERMPYGINPNPRFMPPTRQIIKRNFNQQLPNRMSLHNPQQVHPSSQTINRTRQNSTPDRRYYNNNTKSTTIQQQGGYSYPYPKKKAISYDSLEPSVQQQGFPEFQRQNSTSVLDNQTSVPHTSHLLFSQSNAPLIKERHSARETTAYNHSTRSLQASSSMPQTWEIHSARNHLALPQSGEFHRRGQRTISGTSSGSSLSCDIYIGPHSVSQVAYGQQRTDIITDDNNEKASDYDFEKANNEFRRYVELEQLVTRKTPEIDSDQLYKKELSFFDRISCAATTGTAVGYAEIPEDERNLETFGEDALLTAGESVWE</sequence>
<evidence type="ECO:0000313" key="6">
    <source>
        <dbReference type="EMBL" id="CAF3599167.1"/>
    </source>
</evidence>
<feature type="domain" description="Lsm14-like N-terminal" evidence="4">
    <location>
        <begin position="34"/>
        <end position="166"/>
    </location>
</feature>
<feature type="compositionally biased region" description="Low complexity" evidence="2">
    <location>
        <begin position="223"/>
        <end position="238"/>
    </location>
</feature>
<evidence type="ECO:0000256" key="2">
    <source>
        <dbReference type="SAM" id="MobiDB-lite"/>
    </source>
</evidence>
<dbReference type="AlphaFoldDB" id="A0A813TL54"/>
<dbReference type="EMBL" id="CAJOBC010000544">
    <property type="protein sequence ID" value="CAF3599167.1"/>
    <property type="molecule type" value="Genomic_DNA"/>
</dbReference>
<gene>
    <name evidence="5" type="ORF">GPM918_LOCUS4149</name>
    <name evidence="6" type="ORF">SRO942_LOCUS4149</name>
</gene>
<evidence type="ECO:0000259" key="4">
    <source>
        <dbReference type="SMART" id="SM01271"/>
    </source>
</evidence>
<reference evidence="5" key="1">
    <citation type="submission" date="2021-02" db="EMBL/GenBank/DDBJ databases">
        <authorList>
            <person name="Nowell W R."/>
        </authorList>
    </citation>
    <scope>NUCLEOTIDE SEQUENCE</scope>
</reference>
<dbReference type="InterPro" id="IPR019050">
    <property type="entry name" value="FDF_dom"/>
</dbReference>
<feature type="compositionally biased region" description="Low complexity" evidence="2">
    <location>
        <begin position="174"/>
        <end position="196"/>
    </location>
</feature>
<evidence type="ECO:0000256" key="1">
    <source>
        <dbReference type="ARBA" id="ARBA00010415"/>
    </source>
</evidence>
<protein>
    <recommendedName>
        <fullName evidence="8">Lsm14-like N-terminal domain-containing protein</fullName>
    </recommendedName>
</protein>
<dbReference type="Proteomes" id="UP000681722">
    <property type="component" value="Unassembled WGS sequence"/>
</dbReference>
<feature type="compositionally biased region" description="Polar residues" evidence="2">
    <location>
        <begin position="197"/>
        <end position="222"/>
    </location>
</feature>
<dbReference type="EMBL" id="CAJNOQ010000544">
    <property type="protein sequence ID" value="CAF0813290.1"/>
    <property type="molecule type" value="Genomic_DNA"/>
</dbReference>
<evidence type="ECO:0000259" key="3">
    <source>
        <dbReference type="SMART" id="SM01199"/>
    </source>
</evidence>
<comment type="similarity">
    <text evidence="1">Belongs to the LSM14 family.</text>
</comment>
<feature type="region of interest" description="Disordered" evidence="2">
    <location>
        <begin position="171"/>
        <end position="247"/>
    </location>
</feature>
<dbReference type="OrthoDB" id="10036267at2759"/>
<dbReference type="SMART" id="SM01271">
    <property type="entry name" value="LSM14"/>
    <property type="match status" value="1"/>
</dbReference>
<dbReference type="Proteomes" id="UP000663829">
    <property type="component" value="Unassembled WGS sequence"/>
</dbReference>
<dbReference type="InterPro" id="IPR025609">
    <property type="entry name" value="Lsm14-like_N"/>
</dbReference>
<feature type="compositionally biased region" description="Polar residues" evidence="2">
    <location>
        <begin position="447"/>
        <end position="489"/>
    </location>
</feature>
<proteinExistence type="inferred from homology"/>
<feature type="region of interest" description="Disordered" evidence="2">
    <location>
        <begin position="447"/>
        <end position="495"/>
    </location>
</feature>
<dbReference type="SUPFAM" id="SSF50182">
    <property type="entry name" value="Sm-like ribonucleoproteins"/>
    <property type="match status" value="1"/>
</dbReference>
<feature type="region of interest" description="Disordered" evidence="2">
    <location>
        <begin position="358"/>
        <end position="392"/>
    </location>
</feature>
<dbReference type="Gene3D" id="2.30.30.100">
    <property type="match status" value="1"/>
</dbReference>
<keyword evidence="7" id="KW-1185">Reference proteome</keyword>
<dbReference type="InterPro" id="IPR010920">
    <property type="entry name" value="LSM_dom_sf"/>
</dbReference>
<evidence type="ECO:0008006" key="8">
    <source>
        <dbReference type="Google" id="ProtNLM"/>
    </source>
</evidence>
<comment type="caution">
    <text evidence="5">The sequence shown here is derived from an EMBL/GenBank/DDBJ whole genome shotgun (WGS) entry which is preliminary data.</text>
</comment>